<feature type="transmembrane region" description="Helical" evidence="7">
    <location>
        <begin position="170"/>
        <end position="192"/>
    </location>
</feature>
<dbReference type="InterPro" id="IPR020846">
    <property type="entry name" value="MFS_dom"/>
</dbReference>
<dbReference type="PANTHER" id="PTHR23501:SF197">
    <property type="entry name" value="COMD"/>
    <property type="match status" value="1"/>
</dbReference>
<gene>
    <name evidence="9" type="ORF">DEW08_05245</name>
</gene>
<feature type="transmembrane region" description="Helical" evidence="7">
    <location>
        <begin position="274"/>
        <end position="298"/>
    </location>
</feature>
<keyword evidence="3" id="KW-1003">Cell membrane</keyword>
<evidence type="ECO:0000256" key="6">
    <source>
        <dbReference type="ARBA" id="ARBA00023136"/>
    </source>
</evidence>
<feature type="transmembrane region" description="Helical" evidence="7">
    <location>
        <begin position="54"/>
        <end position="72"/>
    </location>
</feature>
<keyword evidence="2" id="KW-0813">Transport</keyword>
<evidence type="ECO:0000256" key="4">
    <source>
        <dbReference type="ARBA" id="ARBA00022692"/>
    </source>
</evidence>
<feature type="transmembrane region" description="Helical" evidence="7">
    <location>
        <begin position="204"/>
        <end position="223"/>
    </location>
</feature>
<dbReference type="Gene3D" id="1.20.1250.20">
    <property type="entry name" value="MFS general substrate transporter like domains"/>
    <property type="match status" value="1"/>
</dbReference>
<feature type="transmembrane region" description="Helical" evidence="7">
    <location>
        <begin position="365"/>
        <end position="390"/>
    </location>
</feature>
<feature type="transmembrane region" description="Helical" evidence="7">
    <location>
        <begin position="235"/>
        <end position="253"/>
    </location>
</feature>
<feature type="transmembrane region" description="Helical" evidence="7">
    <location>
        <begin position="402"/>
        <end position="425"/>
    </location>
</feature>
<dbReference type="RefSeq" id="WP_109325028.1">
    <property type="nucleotide sequence ID" value="NZ_CP029352.1"/>
</dbReference>
<dbReference type="AlphaFoldDB" id="A0A2S2CMA7"/>
<feature type="transmembrane region" description="Helical" evidence="7">
    <location>
        <begin position="310"/>
        <end position="332"/>
    </location>
</feature>
<evidence type="ECO:0000256" key="5">
    <source>
        <dbReference type="ARBA" id="ARBA00022989"/>
    </source>
</evidence>
<dbReference type="PANTHER" id="PTHR23501">
    <property type="entry name" value="MAJOR FACILITATOR SUPERFAMILY"/>
    <property type="match status" value="1"/>
</dbReference>
<name>A0A2S2CMA7_9PROT</name>
<dbReference type="EMBL" id="CP029352">
    <property type="protein sequence ID" value="AWK85645.1"/>
    <property type="molecule type" value="Genomic_DNA"/>
</dbReference>
<reference evidence="10" key="1">
    <citation type="submission" date="2018-05" db="EMBL/GenBank/DDBJ databases">
        <title>Azospirillum thermophila sp. nov., a novel isolated from hot spring.</title>
        <authorList>
            <person name="Zhao Z."/>
        </authorList>
    </citation>
    <scope>NUCLEOTIDE SEQUENCE [LARGE SCALE GENOMIC DNA]</scope>
    <source>
        <strain evidence="10">CFH 70021</strain>
    </source>
</reference>
<feature type="transmembrane region" description="Helical" evidence="7">
    <location>
        <begin position="84"/>
        <end position="103"/>
    </location>
</feature>
<evidence type="ECO:0000256" key="3">
    <source>
        <dbReference type="ARBA" id="ARBA00022475"/>
    </source>
</evidence>
<feature type="transmembrane region" description="Helical" evidence="7">
    <location>
        <begin position="142"/>
        <end position="164"/>
    </location>
</feature>
<dbReference type="SUPFAM" id="SSF103473">
    <property type="entry name" value="MFS general substrate transporter"/>
    <property type="match status" value="1"/>
</dbReference>
<comment type="subcellular location">
    <subcellularLocation>
        <location evidence="1">Cell membrane</location>
        <topology evidence="1">Multi-pass membrane protein</topology>
    </subcellularLocation>
</comment>
<protein>
    <submittedName>
        <fullName evidence="9">MFS transporter</fullName>
    </submittedName>
</protein>
<feature type="domain" description="Major facilitator superfamily (MFS) profile" evidence="8">
    <location>
        <begin position="19"/>
        <end position="499"/>
    </location>
</feature>
<evidence type="ECO:0000313" key="10">
    <source>
        <dbReference type="Proteomes" id="UP000245629"/>
    </source>
</evidence>
<evidence type="ECO:0000256" key="1">
    <source>
        <dbReference type="ARBA" id="ARBA00004651"/>
    </source>
</evidence>
<keyword evidence="10" id="KW-1185">Reference proteome</keyword>
<organism evidence="9 10">
    <name type="scientific">Azospirillum thermophilum</name>
    <dbReference type="NCBI Taxonomy" id="2202148"/>
    <lineage>
        <taxon>Bacteria</taxon>
        <taxon>Pseudomonadati</taxon>
        <taxon>Pseudomonadota</taxon>
        <taxon>Alphaproteobacteria</taxon>
        <taxon>Rhodospirillales</taxon>
        <taxon>Azospirillaceae</taxon>
        <taxon>Azospirillum</taxon>
    </lineage>
</organism>
<dbReference type="Proteomes" id="UP000245629">
    <property type="component" value="Chromosome 1"/>
</dbReference>
<dbReference type="InterPro" id="IPR036259">
    <property type="entry name" value="MFS_trans_sf"/>
</dbReference>
<feature type="transmembrane region" description="Helical" evidence="7">
    <location>
        <begin position="473"/>
        <end position="494"/>
    </location>
</feature>
<keyword evidence="5 7" id="KW-1133">Transmembrane helix</keyword>
<dbReference type="FunFam" id="1.20.1720.10:FF:000004">
    <property type="entry name" value="EmrB/QacA family drug resistance transporter"/>
    <property type="match status" value="1"/>
</dbReference>
<dbReference type="Gene3D" id="1.20.1720.10">
    <property type="entry name" value="Multidrug resistance protein D"/>
    <property type="match status" value="1"/>
</dbReference>
<dbReference type="NCBIfam" id="TIGR00711">
    <property type="entry name" value="efflux_EmrB"/>
    <property type="match status" value="1"/>
</dbReference>
<proteinExistence type="predicted"/>
<dbReference type="CDD" id="cd17502">
    <property type="entry name" value="MFS_Azr1_MDR_like"/>
    <property type="match status" value="1"/>
</dbReference>
<feature type="transmembrane region" description="Helical" evidence="7">
    <location>
        <begin position="20"/>
        <end position="42"/>
    </location>
</feature>
<dbReference type="Pfam" id="PF07690">
    <property type="entry name" value="MFS_1"/>
    <property type="match status" value="1"/>
</dbReference>
<dbReference type="InterPro" id="IPR004638">
    <property type="entry name" value="EmrB-like"/>
</dbReference>
<evidence type="ECO:0000256" key="7">
    <source>
        <dbReference type="SAM" id="Phobius"/>
    </source>
</evidence>
<dbReference type="PRINTS" id="PR01036">
    <property type="entry name" value="TCRTETB"/>
</dbReference>
<feature type="transmembrane region" description="Helical" evidence="7">
    <location>
        <begin position="109"/>
        <end position="130"/>
    </location>
</feature>
<accession>A0A2S2CMA7</accession>
<evidence type="ECO:0000313" key="9">
    <source>
        <dbReference type="EMBL" id="AWK85645.1"/>
    </source>
</evidence>
<dbReference type="OrthoDB" id="9771737at2"/>
<keyword evidence="6 7" id="KW-0472">Membrane</keyword>
<dbReference type="GO" id="GO:0005886">
    <property type="term" value="C:plasma membrane"/>
    <property type="evidence" value="ECO:0007669"/>
    <property type="project" value="UniProtKB-SubCell"/>
</dbReference>
<dbReference type="GO" id="GO:0022857">
    <property type="term" value="F:transmembrane transporter activity"/>
    <property type="evidence" value="ECO:0007669"/>
    <property type="project" value="InterPro"/>
</dbReference>
<evidence type="ECO:0000259" key="8">
    <source>
        <dbReference type="PROSITE" id="PS50850"/>
    </source>
</evidence>
<dbReference type="InterPro" id="IPR011701">
    <property type="entry name" value="MFS"/>
</dbReference>
<dbReference type="KEGG" id="azz:DEW08_05245"/>
<dbReference type="PROSITE" id="PS50850">
    <property type="entry name" value="MFS"/>
    <property type="match status" value="1"/>
</dbReference>
<evidence type="ECO:0000256" key="2">
    <source>
        <dbReference type="ARBA" id="ARBA00022448"/>
    </source>
</evidence>
<feature type="transmembrane region" description="Helical" evidence="7">
    <location>
        <begin position="339"/>
        <end position="359"/>
    </location>
</feature>
<keyword evidence="4 7" id="KW-0812">Transmembrane</keyword>
<sequence length="513" mass="53025">MTDSTPAPAAFTHREILKVFSGVALAMLMAAMDQTIVATALPTMAADLGRLEDLPWVVTAYMLASTSTTPIYGKLSDLYGRKRVLQAAILLFLAGSALCAVAQTMTQLILFRGVQGLGGGGLMTLAFTVIGDVVAPRERGRYQGMIGGVFALSSVAGPLLGGVFTEMLSWHWIFLINIPIGIGAFAMTSRALGRLPAGQSQPTIDYLGAVLLMGAVTSLLLVVTRGGTALPWDSPAILGLAALGVVLLAAFLWHERRTREPILPLHLFRLPIVAVANPVVAVSAMVLFAGIVFLPLHLQLVLGTGATASGMLLLPMVLGMTFGAVGGGRLIARSGRYKIFPVVGLSLSAVMYLLLGLLPGVAEHALWSTLILVPLGIGLGLVMPVMTVAVQNAVERRDLGAATASVGFFRSLGGSVGVAVFGAAFNMVVSSGFNAAGLPGISGRDVLDHGMAALDHLPAASRATALGVLEHGFASLFLLAAGLAVVSLVMTLFLKEIPLRSAHGAKAAPTGAD</sequence>